<dbReference type="OrthoDB" id="7852539at2"/>
<dbReference type="RefSeq" id="WP_131726363.1">
    <property type="nucleotide sequence ID" value="NZ_CYUD01000024.1"/>
</dbReference>
<reference evidence="4" key="1">
    <citation type="submission" date="2015-09" db="EMBL/GenBank/DDBJ databases">
        <authorList>
            <person name="Rodrigo-Torres L."/>
            <person name="Arahal D.R."/>
        </authorList>
    </citation>
    <scope>NUCLEOTIDE SEQUENCE [LARGE SCALE GENOMIC DNA]</scope>
    <source>
        <strain evidence="4">CECT 5091</strain>
    </source>
</reference>
<name>A0A0P1IKG1_9RHOB</name>
<feature type="chain" id="PRO_5006065356" evidence="2">
    <location>
        <begin position="31"/>
        <end position="254"/>
    </location>
</feature>
<dbReference type="AlphaFoldDB" id="A0A0P1IKG1"/>
<keyword evidence="2" id="KW-0732">Signal</keyword>
<feature type="signal peptide" evidence="2">
    <location>
        <begin position="1"/>
        <end position="30"/>
    </location>
</feature>
<evidence type="ECO:0000256" key="2">
    <source>
        <dbReference type="SAM" id="SignalP"/>
    </source>
</evidence>
<keyword evidence="4" id="KW-1185">Reference proteome</keyword>
<proteinExistence type="predicted"/>
<organism evidence="3 4">
    <name type="scientific">Ruegeria denitrificans</name>
    <dbReference type="NCBI Taxonomy" id="1715692"/>
    <lineage>
        <taxon>Bacteria</taxon>
        <taxon>Pseudomonadati</taxon>
        <taxon>Pseudomonadota</taxon>
        <taxon>Alphaproteobacteria</taxon>
        <taxon>Rhodobacterales</taxon>
        <taxon>Roseobacteraceae</taxon>
        <taxon>Ruegeria</taxon>
    </lineage>
</organism>
<keyword evidence="1" id="KW-0472">Membrane</keyword>
<feature type="transmembrane region" description="Helical" evidence="1">
    <location>
        <begin position="136"/>
        <end position="157"/>
    </location>
</feature>
<evidence type="ECO:0000313" key="4">
    <source>
        <dbReference type="Proteomes" id="UP000051260"/>
    </source>
</evidence>
<dbReference type="Proteomes" id="UP000051260">
    <property type="component" value="Unassembled WGS sequence"/>
</dbReference>
<keyword evidence="1" id="KW-1133">Transmembrane helix</keyword>
<evidence type="ECO:0000256" key="1">
    <source>
        <dbReference type="SAM" id="Phobius"/>
    </source>
</evidence>
<dbReference type="EMBL" id="CYUD01000024">
    <property type="protein sequence ID" value="CUK19886.1"/>
    <property type="molecule type" value="Genomic_DNA"/>
</dbReference>
<accession>A0A0P1IKG1</accession>
<keyword evidence="1" id="KW-0812">Transmembrane</keyword>
<gene>
    <name evidence="3" type="ORF">RUE5091_04443</name>
</gene>
<sequence length="254" mass="26851">MHCDRNPSNLIAYCSKAILLCLIVTLSACAASQVGVPAGAKARYQSIAVIPRVNDNLLSVHRSNMAELEVSQSRLGWDAAAGTGQISTEILGRTGASVVVTRDKNSAVARDADALIVLQQTPLDQYGQQYTPGQDVLLSSVSIAAAAAAGGMGYIIIDDPRRYSSRSILEVNGSDGSGPNHCAIGITPVLLNAKTGELIKQGRSLMGVEKLPFQLAGGTWGRLTPAEKSNVRAYCQSALRRVVSQSFVELEIVQ</sequence>
<protein>
    <submittedName>
        <fullName evidence="3">Uncharacterized protein</fullName>
    </submittedName>
</protein>
<dbReference type="STRING" id="1715692.RUE5091_04443"/>
<dbReference type="PROSITE" id="PS51257">
    <property type="entry name" value="PROKAR_LIPOPROTEIN"/>
    <property type="match status" value="1"/>
</dbReference>
<evidence type="ECO:0000313" key="3">
    <source>
        <dbReference type="EMBL" id="CUK19886.1"/>
    </source>
</evidence>